<evidence type="ECO:0000256" key="5">
    <source>
        <dbReference type="ARBA" id="ARBA00035693"/>
    </source>
</evidence>
<evidence type="ECO:0000313" key="8">
    <source>
        <dbReference type="Proteomes" id="UP000593571"/>
    </source>
</evidence>
<keyword evidence="2" id="KW-0963">Cytoplasm</keyword>
<comment type="caution">
    <text evidence="7">The sequence shown here is derived from an EMBL/GenBank/DDBJ whole genome shotgun (WGS) entry which is preliminary data.</text>
</comment>
<evidence type="ECO:0000256" key="3">
    <source>
        <dbReference type="ARBA" id="ARBA00023212"/>
    </source>
</evidence>
<reference evidence="7 8" key="1">
    <citation type="journal article" date="2020" name="Nature">
        <title>Six reference-quality genomes reveal evolution of bat adaptations.</title>
        <authorList>
            <person name="Jebb D."/>
            <person name="Huang Z."/>
            <person name="Pippel M."/>
            <person name="Hughes G.M."/>
            <person name="Lavrichenko K."/>
            <person name="Devanna P."/>
            <person name="Winkler S."/>
            <person name="Jermiin L.S."/>
            <person name="Skirmuntt E.C."/>
            <person name="Katzourakis A."/>
            <person name="Burkitt-Gray L."/>
            <person name="Ray D.A."/>
            <person name="Sullivan K.A.M."/>
            <person name="Roscito J.G."/>
            <person name="Kirilenko B.M."/>
            <person name="Davalos L.M."/>
            <person name="Corthals A.P."/>
            <person name="Power M.L."/>
            <person name="Jones G."/>
            <person name="Ransome R.D."/>
            <person name="Dechmann D.K.N."/>
            <person name="Locatelli A.G."/>
            <person name="Puechmaille S.J."/>
            <person name="Fedrigo O."/>
            <person name="Jarvis E.D."/>
            <person name="Hiller M."/>
            <person name="Vernes S.C."/>
            <person name="Myers E.W."/>
            <person name="Teeling E.C."/>
        </authorList>
    </citation>
    <scope>NUCLEOTIDE SEQUENCE [LARGE SCALE GENOMIC DNA]</scope>
    <source>
        <strain evidence="7">MRouAeg1</strain>
        <tissue evidence="7">Muscle</tissue>
    </source>
</reference>
<evidence type="ECO:0000256" key="4">
    <source>
        <dbReference type="ARBA" id="ARBA00035656"/>
    </source>
</evidence>
<dbReference type="PANTHER" id="PTHR31144:SF1">
    <property type="entry name" value="UPF0602 PROTEIN C4ORF47"/>
    <property type="match status" value="1"/>
</dbReference>
<name>A0A7J8DVG9_ROUAE</name>
<dbReference type="OrthoDB" id="283553at2759"/>
<dbReference type="AlphaFoldDB" id="A0A7J8DVG9"/>
<dbReference type="Pfam" id="PF15239">
    <property type="entry name" value="CFAP96-like"/>
    <property type="match status" value="1"/>
</dbReference>
<evidence type="ECO:0000313" key="7">
    <source>
        <dbReference type="EMBL" id="KAF6427228.1"/>
    </source>
</evidence>
<dbReference type="GO" id="GO:0005881">
    <property type="term" value="C:cytoplasmic microtubule"/>
    <property type="evidence" value="ECO:0007669"/>
    <property type="project" value="TreeGrafter"/>
</dbReference>
<keyword evidence="8" id="KW-1185">Reference proteome</keyword>
<comment type="subcellular location">
    <subcellularLocation>
        <location evidence="1">Cytoplasm</location>
        <location evidence="1">Cytoskeleton</location>
        <location evidence="1">Microtubule organizing center</location>
        <location evidence="1">Centrosome</location>
    </subcellularLocation>
</comment>
<evidence type="ECO:0000256" key="6">
    <source>
        <dbReference type="SAM" id="MobiDB-lite"/>
    </source>
</evidence>
<dbReference type="Proteomes" id="UP000593571">
    <property type="component" value="Unassembled WGS sequence"/>
</dbReference>
<dbReference type="PANTHER" id="PTHR31144">
    <property type="entry name" value="UPF0602 PROTEIN C4ORF47"/>
    <property type="match status" value="1"/>
</dbReference>
<keyword evidence="3" id="KW-0206">Cytoskeleton</keyword>
<proteinExistence type="inferred from homology"/>
<accession>A0A7J8DVG9</accession>
<sequence length="310" mass="34423">MPAEGGKTDMERIGLFSEMEYVTVGDKYVTPFNRPFNEAASKNKQMLPGGSKEMSDLQAGYFDPHFVRIFEGESYVSLNQVRRRHMMEEAKKNLGKAFLPSNGDKKPSGLGSYYGTIGGPIPFFSAQSKPREKYEAPGKNLYTNPGKKGTGYGYANVTIGKQFSHSADFYDAPKLNYKKEIEEHRRLLKGTPFKLNLYPSEYFDTNPYLSGKTLPPVKKVEKKELRGSPFKPSSPGKKAGGMKAGTFEPYPSHSADPYMVKLASQAISKGAKIFHPPGGPKSRPVQSIMTLNVKRALNVKNYKTASVQSY</sequence>
<dbReference type="EMBL" id="JACASE010000011">
    <property type="protein sequence ID" value="KAF6427228.1"/>
    <property type="molecule type" value="Genomic_DNA"/>
</dbReference>
<comment type="similarity">
    <text evidence="4">Belongs to the CFAP96 family.</text>
</comment>
<dbReference type="GO" id="GO:0005813">
    <property type="term" value="C:centrosome"/>
    <property type="evidence" value="ECO:0007669"/>
    <property type="project" value="UniProtKB-SubCell"/>
</dbReference>
<evidence type="ECO:0000256" key="1">
    <source>
        <dbReference type="ARBA" id="ARBA00004300"/>
    </source>
</evidence>
<dbReference type="InterPro" id="IPR029358">
    <property type="entry name" value="CFAP96"/>
</dbReference>
<organism evidence="7 8">
    <name type="scientific">Rousettus aegyptiacus</name>
    <name type="common">Egyptian fruit bat</name>
    <name type="synonym">Pteropus aegyptiacus</name>
    <dbReference type="NCBI Taxonomy" id="9407"/>
    <lineage>
        <taxon>Eukaryota</taxon>
        <taxon>Metazoa</taxon>
        <taxon>Chordata</taxon>
        <taxon>Craniata</taxon>
        <taxon>Vertebrata</taxon>
        <taxon>Euteleostomi</taxon>
        <taxon>Mammalia</taxon>
        <taxon>Eutheria</taxon>
        <taxon>Laurasiatheria</taxon>
        <taxon>Chiroptera</taxon>
        <taxon>Yinpterochiroptera</taxon>
        <taxon>Pteropodoidea</taxon>
        <taxon>Pteropodidae</taxon>
        <taxon>Rousettinae</taxon>
        <taxon>Rousettus</taxon>
    </lineage>
</organism>
<gene>
    <name evidence="7" type="ORF">HJG63_001877</name>
</gene>
<evidence type="ECO:0000256" key="2">
    <source>
        <dbReference type="ARBA" id="ARBA00022490"/>
    </source>
</evidence>
<feature type="region of interest" description="Disordered" evidence="6">
    <location>
        <begin position="221"/>
        <end position="247"/>
    </location>
</feature>
<protein>
    <recommendedName>
        <fullName evidence="5">Cilia-and flagella-associated protein 96</fullName>
    </recommendedName>
</protein>